<sequence>MTRILLFTVLWMYGSTDWVFAQTTQRACTVSGFVRNRENELLPHATVQAIEGDRITQANSYGFYSITVPSADSIHLQTSYVGYATASVRLACRQNAIADVQLDDTSHQLNEVVVSALSRQANNSLTISPKQLADIPFMLGEKDIVKGFQLMPGVQKGIDGSGALYVRGGNGDQNLIILDEAVVYNAYHAFGIFSVFNADAIKNAELIKGGFSAQYGGRLSSVMAIQMNEGRRDSFHGKASVGLLSAKATVEGPLAAGKGSYMLSGRRTYFDALTAPFFDDNFRVNYFFHDVNAKANYDLGRANKLFISAYIGQDNVGVREKTTSMPPNRFFNDFQFRMGWQSQTVTTRWNHVFSGKVFMNTSAIFSAYTFNLSQSQNSQALSSENRSFTTNLQYASKVRDISLKTDIDYFVNASHALRFGVLLTRHSITPNSIQASDSRAGTLTQNVVQNQPAVSIEGAAYAEDTYRIGNWFKAVYGLRLSGFQTGARSYVKAEPRLNTAYTLTTQTDLYATYARMNQYINLLSNSGVGFPTDMWVPATDRIAPQQADLLTVGFSTRRGVSSWVFSAEGYYKTMRNLLSIREGESFLSLNKTDNGLRIAYDENDWQDKITQGTGYSYGTELLARKNHGRLTGWVGYTLSWTMYQFPDINGGVAFRPRQDRRHDLSVVGVYKLNRVVQVSANWVFGSGQPITVPESRYVATAHVPLFSLNRDASTALTYPARGSVLLPAYHRLDLGVQFIKQKSRNRSRTWEISAVNVYNRQNPAFFYVDTTGGSNTNAGQLNRVVLVPFIPSVSYSFTF</sequence>
<comment type="subcellular location">
    <subcellularLocation>
        <location evidence="1">Cell outer membrane</location>
        <topology evidence="1">Multi-pass membrane protein</topology>
    </subcellularLocation>
</comment>
<reference evidence="9 10" key="1">
    <citation type="submission" date="2016-01" db="EMBL/GenBank/DDBJ databases">
        <authorList>
            <person name="Oliw E.H."/>
        </authorList>
    </citation>
    <scope>NUCLEOTIDE SEQUENCE [LARGE SCALE GENOMIC DNA]</scope>
    <source>
        <strain evidence="9 10">DY10</strain>
    </source>
</reference>
<dbReference type="InterPro" id="IPR039426">
    <property type="entry name" value="TonB-dep_rcpt-like"/>
</dbReference>
<dbReference type="SUPFAM" id="SSF49464">
    <property type="entry name" value="Carboxypeptidase regulatory domain-like"/>
    <property type="match status" value="1"/>
</dbReference>
<dbReference type="AlphaFoldDB" id="A0A1P9WU83"/>
<dbReference type="InterPro" id="IPR012910">
    <property type="entry name" value="Plug_dom"/>
</dbReference>
<dbReference type="Proteomes" id="UP000187941">
    <property type="component" value="Chromosome"/>
</dbReference>
<evidence type="ECO:0000259" key="8">
    <source>
        <dbReference type="Pfam" id="PF07715"/>
    </source>
</evidence>
<protein>
    <recommendedName>
        <fullName evidence="8">TonB-dependent receptor plug domain-containing protein</fullName>
    </recommendedName>
</protein>
<dbReference type="Gene3D" id="2.40.170.20">
    <property type="entry name" value="TonB-dependent receptor, beta-barrel domain"/>
    <property type="match status" value="1"/>
</dbReference>
<keyword evidence="2" id="KW-0813">Transport</keyword>
<evidence type="ECO:0000256" key="5">
    <source>
        <dbReference type="ARBA" id="ARBA00022729"/>
    </source>
</evidence>
<accession>A0A1P9WU83</accession>
<gene>
    <name evidence="9" type="ORF">AWR27_06150</name>
</gene>
<evidence type="ECO:0000256" key="6">
    <source>
        <dbReference type="ARBA" id="ARBA00023136"/>
    </source>
</evidence>
<keyword evidence="3" id="KW-1134">Transmembrane beta strand</keyword>
<evidence type="ECO:0000256" key="1">
    <source>
        <dbReference type="ARBA" id="ARBA00004571"/>
    </source>
</evidence>
<name>A0A1P9WU83_9BACT</name>
<dbReference type="Pfam" id="PF07715">
    <property type="entry name" value="Plug"/>
    <property type="match status" value="1"/>
</dbReference>
<dbReference type="InterPro" id="IPR037066">
    <property type="entry name" value="Plug_dom_sf"/>
</dbReference>
<dbReference type="EMBL" id="CP014263">
    <property type="protein sequence ID" value="AQG78944.1"/>
    <property type="molecule type" value="Genomic_DNA"/>
</dbReference>
<dbReference type="OrthoDB" id="1111684at2"/>
<keyword evidence="7" id="KW-0998">Cell outer membrane</keyword>
<dbReference type="Gene3D" id="2.170.130.10">
    <property type="entry name" value="TonB-dependent receptor, plug domain"/>
    <property type="match status" value="1"/>
</dbReference>
<keyword evidence="5" id="KW-0732">Signal</keyword>
<dbReference type="PANTHER" id="PTHR30069:SF29">
    <property type="entry name" value="HEMOGLOBIN AND HEMOGLOBIN-HAPTOGLOBIN-BINDING PROTEIN 1-RELATED"/>
    <property type="match status" value="1"/>
</dbReference>
<dbReference type="Pfam" id="PF13715">
    <property type="entry name" value="CarbopepD_reg_2"/>
    <property type="match status" value="1"/>
</dbReference>
<evidence type="ECO:0000256" key="2">
    <source>
        <dbReference type="ARBA" id="ARBA00022448"/>
    </source>
</evidence>
<dbReference type="RefSeq" id="WP_077130389.1">
    <property type="nucleotide sequence ID" value="NZ_CP014263.1"/>
</dbReference>
<dbReference type="PANTHER" id="PTHR30069">
    <property type="entry name" value="TONB-DEPENDENT OUTER MEMBRANE RECEPTOR"/>
    <property type="match status" value="1"/>
</dbReference>
<dbReference type="STRING" id="1178516.AWR27_06150"/>
<feature type="domain" description="TonB-dependent receptor plug" evidence="8">
    <location>
        <begin position="142"/>
        <end position="218"/>
    </location>
</feature>
<dbReference type="GO" id="GO:0009279">
    <property type="term" value="C:cell outer membrane"/>
    <property type="evidence" value="ECO:0007669"/>
    <property type="project" value="UniProtKB-SubCell"/>
</dbReference>
<keyword evidence="4" id="KW-0812">Transmembrane</keyword>
<dbReference type="KEGG" id="smon:AWR27_06150"/>
<evidence type="ECO:0000256" key="4">
    <source>
        <dbReference type="ARBA" id="ARBA00022692"/>
    </source>
</evidence>
<dbReference type="GO" id="GO:0044718">
    <property type="term" value="P:siderophore transmembrane transport"/>
    <property type="evidence" value="ECO:0007669"/>
    <property type="project" value="TreeGrafter"/>
</dbReference>
<evidence type="ECO:0000256" key="3">
    <source>
        <dbReference type="ARBA" id="ARBA00022452"/>
    </source>
</evidence>
<organism evidence="9 10">
    <name type="scientific">Spirosoma montaniterrae</name>
    <dbReference type="NCBI Taxonomy" id="1178516"/>
    <lineage>
        <taxon>Bacteria</taxon>
        <taxon>Pseudomonadati</taxon>
        <taxon>Bacteroidota</taxon>
        <taxon>Cytophagia</taxon>
        <taxon>Cytophagales</taxon>
        <taxon>Cytophagaceae</taxon>
        <taxon>Spirosoma</taxon>
    </lineage>
</organism>
<keyword evidence="6" id="KW-0472">Membrane</keyword>
<dbReference type="Gene3D" id="2.60.40.1120">
    <property type="entry name" value="Carboxypeptidase-like, regulatory domain"/>
    <property type="match status" value="1"/>
</dbReference>
<dbReference type="GO" id="GO:0015344">
    <property type="term" value="F:siderophore uptake transmembrane transporter activity"/>
    <property type="evidence" value="ECO:0007669"/>
    <property type="project" value="TreeGrafter"/>
</dbReference>
<dbReference type="SUPFAM" id="SSF56935">
    <property type="entry name" value="Porins"/>
    <property type="match status" value="1"/>
</dbReference>
<dbReference type="InterPro" id="IPR008969">
    <property type="entry name" value="CarboxyPept-like_regulatory"/>
</dbReference>
<keyword evidence="10" id="KW-1185">Reference proteome</keyword>
<proteinExistence type="predicted"/>
<dbReference type="InterPro" id="IPR036942">
    <property type="entry name" value="Beta-barrel_TonB_sf"/>
</dbReference>
<evidence type="ECO:0000256" key="7">
    <source>
        <dbReference type="ARBA" id="ARBA00023237"/>
    </source>
</evidence>
<evidence type="ECO:0000313" key="9">
    <source>
        <dbReference type="EMBL" id="AQG78944.1"/>
    </source>
</evidence>
<evidence type="ECO:0000313" key="10">
    <source>
        <dbReference type="Proteomes" id="UP000187941"/>
    </source>
</evidence>